<dbReference type="EMBL" id="CP096983">
    <property type="protein sequence ID" value="URZ09969.1"/>
    <property type="molecule type" value="Genomic_DNA"/>
</dbReference>
<gene>
    <name evidence="1" type="ORF">CROST_006770</name>
</gene>
<evidence type="ECO:0000313" key="2">
    <source>
        <dbReference type="Proteomes" id="UP000190951"/>
    </source>
</evidence>
<name>A0A1S8MAJ2_9CLOT</name>
<dbReference type="Proteomes" id="UP000190951">
    <property type="component" value="Chromosome"/>
</dbReference>
<organism evidence="1 2">
    <name type="scientific">Clostridium felsineum</name>
    <dbReference type="NCBI Taxonomy" id="36839"/>
    <lineage>
        <taxon>Bacteria</taxon>
        <taxon>Bacillati</taxon>
        <taxon>Bacillota</taxon>
        <taxon>Clostridia</taxon>
        <taxon>Eubacteriales</taxon>
        <taxon>Clostridiaceae</taxon>
        <taxon>Clostridium</taxon>
    </lineage>
</organism>
<accession>A0A1S8MAJ2</accession>
<dbReference type="STRING" id="84029.CROST_23150"/>
<dbReference type="RefSeq" id="WP_077833465.1">
    <property type="nucleotide sequence ID" value="NZ_CP096983.1"/>
</dbReference>
<keyword evidence="2" id="KW-1185">Reference proteome</keyword>
<dbReference type="AlphaFoldDB" id="A0A1S8MAJ2"/>
<sequence>MKLFKIKITGSSEDFKIEYSFSTDYFNYNDCTYEGTEQERYTQFYEDLKKNGGPQPLNIKLKMSNGVADRAFQKKELLKIEDVNEFVKRMVA</sequence>
<reference evidence="1 2" key="1">
    <citation type="submission" date="2022-04" db="EMBL/GenBank/DDBJ databases">
        <title>Genome sequence of C. roseum typestrain.</title>
        <authorList>
            <person name="Poehlein A."/>
            <person name="Schoch T."/>
            <person name="Duerre P."/>
            <person name="Daniel R."/>
        </authorList>
    </citation>
    <scope>NUCLEOTIDE SEQUENCE [LARGE SCALE GENOMIC DNA]</scope>
    <source>
        <strain evidence="1 2">DSM 7320</strain>
    </source>
</reference>
<evidence type="ECO:0000313" key="1">
    <source>
        <dbReference type="EMBL" id="URZ09969.1"/>
    </source>
</evidence>
<protein>
    <submittedName>
        <fullName evidence="1">Uncharacterized protein</fullName>
    </submittedName>
</protein>
<dbReference type="KEGG" id="crw:CROST_006770"/>
<proteinExistence type="predicted"/>